<gene>
    <name evidence="1" type="ORF">NUW58_g2729</name>
</gene>
<accession>A0ACC1PE49</accession>
<organism evidence="1 2">
    <name type="scientific">Xylaria curta</name>
    <dbReference type="NCBI Taxonomy" id="42375"/>
    <lineage>
        <taxon>Eukaryota</taxon>
        <taxon>Fungi</taxon>
        <taxon>Dikarya</taxon>
        <taxon>Ascomycota</taxon>
        <taxon>Pezizomycotina</taxon>
        <taxon>Sordariomycetes</taxon>
        <taxon>Xylariomycetidae</taxon>
        <taxon>Xylariales</taxon>
        <taxon>Xylariaceae</taxon>
        <taxon>Xylaria</taxon>
    </lineage>
</organism>
<dbReference type="Proteomes" id="UP001143856">
    <property type="component" value="Unassembled WGS sequence"/>
</dbReference>
<reference evidence="1" key="1">
    <citation type="submission" date="2022-10" db="EMBL/GenBank/DDBJ databases">
        <title>Genome Sequence of Xylaria curta.</title>
        <authorList>
            <person name="Buettner E."/>
        </authorList>
    </citation>
    <scope>NUCLEOTIDE SEQUENCE</scope>
    <source>
        <strain evidence="1">Babe10</strain>
    </source>
</reference>
<comment type="caution">
    <text evidence="1">The sequence shown here is derived from an EMBL/GenBank/DDBJ whole genome shotgun (WGS) entry which is preliminary data.</text>
</comment>
<keyword evidence="2" id="KW-1185">Reference proteome</keyword>
<evidence type="ECO:0000313" key="2">
    <source>
        <dbReference type="Proteomes" id="UP001143856"/>
    </source>
</evidence>
<dbReference type="EMBL" id="JAPDGR010000371">
    <property type="protein sequence ID" value="KAJ2990905.1"/>
    <property type="molecule type" value="Genomic_DNA"/>
</dbReference>
<name>A0ACC1PE49_9PEZI</name>
<evidence type="ECO:0000313" key="1">
    <source>
        <dbReference type="EMBL" id="KAJ2990905.1"/>
    </source>
</evidence>
<protein>
    <submittedName>
        <fullName evidence="1">Uncharacterized protein</fullName>
    </submittedName>
</protein>
<proteinExistence type="predicted"/>
<sequence length="671" mass="74833">MNDIRSLRAVPLIGERHGLGLWRLLLLLLLSGRALILAALGARGIKENKALAGDLYAEAVSRLQPWVSSSVWGADLLYNFQTKVLLLEYLQWSEGCHHPVWVEPMLDEMIHVESRDLAGMLKDTFSESAAHMSVEEELCQEEIRWTLWKFYCAMTRSSLIGIKLHPPRLFEALDLPGNPNHILTLSRFAGRESDGLVESIRSKNRGRGLTLPQVLSALLADDHRRNALPEMLSMVGQYIVLHAVLYLSDHMVEDFADVEVARRDPLGWQVETRERLYFLVMRWRQCFWIPPEILWSTSFPEFGSLQSIMFVVYLAARISQPVRGVAYEGRGRCSRHPYTRYAMRCIVTMHVNMKSNNLLEVAAKGRWHLDGATWRTGGLTVKHMMDWFRDRGRFGFEDDDIDFMQSLESVMAFYLFEGSYTGVSYSPARIPRMGWNLVLGDRDRGAAVVDVVGWLTETQPLPEPRAGWMQKHGNAYSPDYIIIIIIIPSTHSPPTSRTSSTMRPSTLISVLAVAVSSMPLPSPVLPSLLPLQALPLQSLPLQPLLGPLLGNLSDIILTTLNDLLGVPLGLTGGAMGGNKMLACDFGSELCKGDCEAACAKGPQACSTCLISCQKNSCPNSNRLGGKDQQKSWDFDETADEPSVESEKPKKAHKTGHADPARNPSNTTKSRV</sequence>